<dbReference type="RefSeq" id="WP_281834225.1">
    <property type="nucleotide sequence ID" value="NZ_BSDY01000004.1"/>
</dbReference>
<comment type="caution">
    <text evidence="1">The sequence shown here is derived from an EMBL/GenBank/DDBJ whole genome shotgun (WGS) entry which is preliminary data.</text>
</comment>
<sequence>MNKEIKLLKLLLSSEVTTEDEIMEVMDIDNTELELLFDRLEDLGYLEVDNGYFEKTCDNCNKGGTCSTAPYRPVDKVKKIRVLTWKAIEEYGDAPQLSENHENPDFKPEK</sequence>
<evidence type="ECO:0000313" key="1">
    <source>
        <dbReference type="EMBL" id="GLI55634.1"/>
    </source>
</evidence>
<accession>A0A9W6GKP6</accession>
<name>A0A9W6GKP6_9FUSO</name>
<evidence type="ECO:0000313" key="2">
    <source>
        <dbReference type="Proteomes" id="UP001144471"/>
    </source>
</evidence>
<dbReference type="EMBL" id="BSDY01000004">
    <property type="protein sequence ID" value="GLI55634.1"/>
    <property type="molecule type" value="Genomic_DNA"/>
</dbReference>
<dbReference type="AlphaFoldDB" id="A0A9W6GKP6"/>
<organism evidence="1 2">
    <name type="scientific">Propionigenium maris DSM 9537</name>
    <dbReference type="NCBI Taxonomy" id="1123000"/>
    <lineage>
        <taxon>Bacteria</taxon>
        <taxon>Fusobacteriati</taxon>
        <taxon>Fusobacteriota</taxon>
        <taxon>Fusobacteriia</taxon>
        <taxon>Fusobacteriales</taxon>
        <taxon>Fusobacteriaceae</taxon>
        <taxon>Propionigenium</taxon>
    </lineage>
</organism>
<gene>
    <name evidence="1" type="ORF">PM10SUCC1_11480</name>
</gene>
<dbReference type="Proteomes" id="UP001144471">
    <property type="component" value="Unassembled WGS sequence"/>
</dbReference>
<evidence type="ECO:0008006" key="3">
    <source>
        <dbReference type="Google" id="ProtNLM"/>
    </source>
</evidence>
<reference evidence="1" key="1">
    <citation type="submission" date="2022-12" db="EMBL/GenBank/DDBJ databases">
        <title>Reference genome sequencing for broad-spectrum identification of bacterial and archaeal isolates by mass spectrometry.</title>
        <authorList>
            <person name="Sekiguchi Y."/>
            <person name="Tourlousse D.M."/>
        </authorList>
    </citation>
    <scope>NUCLEOTIDE SEQUENCE</scope>
    <source>
        <strain evidence="1">10succ1</strain>
    </source>
</reference>
<keyword evidence="2" id="KW-1185">Reference proteome</keyword>
<proteinExistence type="predicted"/>
<protein>
    <recommendedName>
        <fullName evidence="3">Transcriptional regulator</fullName>
    </recommendedName>
</protein>